<gene>
    <name evidence="1" type="ORF">DWZ25_14715</name>
</gene>
<evidence type="ECO:0000313" key="2">
    <source>
        <dbReference type="Proteomes" id="UP000260782"/>
    </source>
</evidence>
<dbReference type="EMBL" id="QVES01000028">
    <property type="protein sequence ID" value="RGB81408.1"/>
    <property type="molecule type" value="Genomic_DNA"/>
</dbReference>
<name>A0A3E2TRG7_9FIRM</name>
<reference evidence="1 2" key="1">
    <citation type="submission" date="2018-08" db="EMBL/GenBank/DDBJ databases">
        <title>A genome reference for cultivated species of the human gut microbiota.</title>
        <authorList>
            <person name="Zou Y."/>
            <person name="Xue W."/>
            <person name="Luo G."/>
        </authorList>
    </citation>
    <scope>NUCLEOTIDE SEQUENCE [LARGE SCALE GENOMIC DNA]</scope>
    <source>
        <strain evidence="1 2">AF31-14AC</strain>
    </source>
</reference>
<protein>
    <submittedName>
        <fullName evidence="1">Uncharacterized protein</fullName>
    </submittedName>
</protein>
<organism evidence="1 2">
    <name type="scientific">Faecalibacterium prausnitzii</name>
    <dbReference type="NCBI Taxonomy" id="853"/>
    <lineage>
        <taxon>Bacteria</taxon>
        <taxon>Bacillati</taxon>
        <taxon>Bacillota</taxon>
        <taxon>Clostridia</taxon>
        <taxon>Eubacteriales</taxon>
        <taxon>Oscillospiraceae</taxon>
        <taxon>Faecalibacterium</taxon>
    </lineage>
</organism>
<dbReference type="AlphaFoldDB" id="A0A3E2TRG7"/>
<sequence length="63" mass="6514">MFSGKNIFNFGVLKSLRAFQNPISTGGVVEENGICSAAFCESAALRASARSRGGSCRAATEGL</sequence>
<proteinExistence type="predicted"/>
<comment type="caution">
    <text evidence="1">The sequence shown here is derived from an EMBL/GenBank/DDBJ whole genome shotgun (WGS) entry which is preliminary data.</text>
</comment>
<evidence type="ECO:0000313" key="1">
    <source>
        <dbReference type="EMBL" id="RGB81408.1"/>
    </source>
</evidence>
<accession>A0A3E2TRG7</accession>
<dbReference type="Proteomes" id="UP000260782">
    <property type="component" value="Unassembled WGS sequence"/>
</dbReference>